<name>D9J223_FUSOX</name>
<reference evidence="2" key="1">
    <citation type="journal article" date="2011" name="Mol. Plant Pathol.">
        <title>Inactivation of Snt2, a BAH/PHD-containing transcription factor, impairs pathogenicity and increases autophagosome abundance in Fusarium oxysporum.</title>
        <authorList>
            <person name="Denisov Y."/>
            <person name="Freeman S."/>
            <person name="Yarden O."/>
        </authorList>
    </citation>
    <scope>NUCLEOTIDE SEQUENCE</scope>
</reference>
<feature type="compositionally biased region" description="Gly residues" evidence="1">
    <location>
        <begin position="157"/>
        <end position="169"/>
    </location>
</feature>
<accession>D9J223</accession>
<feature type="region of interest" description="Disordered" evidence="1">
    <location>
        <begin position="147"/>
        <end position="169"/>
    </location>
</feature>
<protein>
    <submittedName>
        <fullName evidence="2">Regulated by snt2 1</fullName>
    </submittedName>
</protein>
<gene>
    <name evidence="2" type="primary">RBS-1</name>
</gene>
<proteinExistence type="predicted"/>
<dbReference type="EMBL" id="HM246663">
    <property type="protein sequence ID" value="ADK22149.1"/>
    <property type="molecule type" value="Genomic_DNA"/>
</dbReference>
<evidence type="ECO:0000256" key="1">
    <source>
        <dbReference type="SAM" id="MobiDB-lite"/>
    </source>
</evidence>
<feature type="region of interest" description="Disordered" evidence="1">
    <location>
        <begin position="90"/>
        <end position="116"/>
    </location>
</feature>
<organism evidence="2">
    <name type="scientific">Fusarium oxysporum f. sp. melonis</name>
    <dbReference type="NCBI Taxonomy" id="61369"/>
    <lineage>
        <taxon>Eukaryota</taxon>
        <taxon>Fungi</taxon>
        <taxon>Dikarya</taxon>
        <taxon>Ascomycota</taxon>
        <taxon>Pezizomycotina</taxon>
        <taxon>Sordariomycetes</taxon>
        <taxon>Hypocreomycetidae</taxon>
        <taxon>Hypocreales</taxon>
        <taxon>Nectriaceae</taxon>
        <taxon>Fusarium</taxon>
        <taxon>Fusarium oxysporum species complex</taxon>
    </lineage>
</organism>
<feature type="compositionally biased region" description="Basic and acidic residues" evidence="1">
    <location>
        <begin position="90"/>
        <end position="106"/>
    </location>
</feature>
<evidence type="ECO:0000313" key="2">
    <source>
        <dbReference type="EMBL" id="ADK22149.1"/>
    </source>
</evidence>
<sequence>MAGLISGLYPTAAEMCRRQELKGLATRSAIKSPFWQLLCHVMWVQCRADFVDRNYRCNLSAERTTLGLEIQDVWWRQVVSNGKLALRTARQREQPAKAKPCKDTKPAPKVTGRRGRDNVCTDEPAIGFRNDASLDACADNAVRGVDSIDGHISDNGNGNGNGNGIGDDP</sequence>
<dbReference type="AlphaFoldDB" id="D9J223"/>